<dbReference type="EMBL" id="LSYV01000026">
    <property type="protein sequence ID" value="KXZ48847.1"/>
    <property type="molecule type" value="Genomic_DNA"/>
</dbReference>
<gene>
    <name evidence="7" type="ORF">GPECTOR_25g432</name>
</gene>
<evidence type="ECO:0000256" key="3">
    <source>
        <dbReference type="ARBA" id="ARBA00022801"/>
    </source>
</evidence>
<evidence type="ECO:0000259" key="6">
    <source>
        <dbReference type="PROSITE" id="PS50600"/>
    </source>
</evidence>
<dbReference type="GO" id="GO:0006508">
    <property type="term" value="P:proteolysis"/>
    <property type="evidence" value="ECO:0007669"/>
    <property type="project" value="UniProtKB-KW"/>
</dbReference>
<protein>
    <recommendedName>
        <fullName evidence="6">Ubiquitin-like protease family profile domain-containing protein</fullName>
    </recommendedName>
</protein>
<keyword evidence="4" id="KW-0788">Thiol protease</keyword>
<dbReference type="GO" id="GO:0016929">
    <property type="term" value="F:deSUMOylase activity"/>
    <property type="evidence" value="ECO:0007669"/>
    <property type="project" value="TreeGrafter"/>
</dbReference>
<name>A0A150GG81_GONPE</name>
<evidence type="ECO:0000256" key="5">
    <source>
        <dbReference type="SAM" id="MobiDB-lite"/>
    </source>
</evidence>
<keyword evidence="3" id="KW-0378">Hydrolase</keyword>
<dbReference type="AlphaFoldDB" id="A0A150GG81"/>
<dbReference type="InterPro" id="IPR038765">
    <property type="entry name" value="Papain-like_cys_pep_sf"/>
</dbReference>
<evidence type="ECO:0000256" key="4">
    <source>
        <dbReference type="ARBA" id="ARBA00022807"/>
    </source>
</evidence>
<dbReference type="SUPFAM" id="SSF54001">
    <property type="entry name" value="Cysteine proteinases"/>
    <property type="match status" value="1"/>
</dbReference>
<dbReference type="PANTHER" id="PTHR12606:SF1">
    <property type="entry name" value="UBIQUITIN-LIKE-SPECIFIC PROTEASE 1A"/>
    <property type="match status" value="1"/>
</dbReference>
<dbReference type="OrthoDB" id="1939479at2759"/>
<dbReference type="Gene3D" id="3.40.395.10">
    <property type="entry name" value="Adenoviral Proteinase, Chain A"/>
    <property type="match status" value="1"/>
</dbReference>
<evidence type="ECO:0000256" key="2">
    <source>
        <dbReference type="ARBA" id="ARBA00022670"/>
    </source>
</evidence>
<dbReference type="Pfam" id="PF02902">
    <property type="entry name" value="Peptidase_C48"/>
    <property type="match status" value="1"/>
</dbReference>
<dbReference type="InterPro" id="IPR003653">
    <property type="entry name" value="Peptidase_C48_C"/>
</dbReference>
<accession>A0A150GG81</accession>
<dbReference type="Proteomes" id="UP000075714">
    <property type="component" value="Unassembled WGS sequence"/>
</dbReference>
<proteinExistence type="inferred from homology"/>
<evidence type="ECO:0000313" key="8">
    <source>
        <dbReference type="Proteomes" id="UP000075714"/>
    </source>
</evidence>
<evidence type="ECO:0000256" key="1">
    <source>
        <dbReference type="ARBA" id="ARBA00005234"/>
    </source>
</evidence>
<dbReference type="PROSITE" id="PS50600">
    <property type="entry name" value="ULP_PROTEASE"/>
    <property type="match status" value="1"/>
</dbReference>
<feature type="region of interest" description="Disordered" evidence="5">
    <location>
        <begin position="133"/>
        <end position="156"/>
    </location>
</feature>
<evidence type="ECO:0000313" key="7">
    <source>
        <dbReference type="EMBL" id="KXZ48847.1"/>
    </source>
</evidence>
<comment type="caution">
    <text evidence="7">The sequence shown here is derived from an EMBL/GenBank/DDBJ whole genome shotgun (WGS) entry which is preliminary data.</text>
</comment>
<keyword evidence="8" id="KW-1185">Reference proteome</keyword>
<keyword evidence="2" id="KW-0645">Protease</keyword>
<dbReference type="PANTHER" id="PTHR12606">
    <property type="entry name" value="SENTRIN/SUMO-SPECIFIC PROTEASE"/>
    <property type="match status" value="1"/>
</dbReference>
<comment type="similarity">
    <text evidence="1">Belongs to the peptidase C48 family.</text>
</comment>
<dbReference type="STRING" id="33097.A0A150GG81"/>
<dbReference type="GO" id="GO:0005634">
    <property type="term" value="C:nucleus"/>
    <property type="evidence" value="ECO:0007669"/>
    <property type="project" value="TreeGrafter"/>
</dbReference>
<sequence length="325" mass="33982">MPIAADPCTDTPLSSSRSLGAAISAGVGAGNDGSALAATPGSTARGGGGSGSGADGGVPSALQVAAAGTPRLAALQAQRLRPEAVVARTPLGPATNLQDLTNRDLGRLLRSGTWLNDEVINYYMLLIRAPAAAPSTAQPPSTPQQPPPQLRTPAAAAASCPAAASSPASPVPPCLYVFSSFFWSKLTGGGARGRFEYGEVQRWTLPRRSYTPDCVLGRELLLFPINHGNAHWCLAAVWPRRRLLQYFDSLGGSRATSDWVLGTLLRWLLRDAEDKGLDGSSCGVFACAFAELLARGVPAEGFRFSQADMPSIRRGMAEQILRGSL</sequence>
<dbReference type="GO" id="GO:0016926">
    <property type="term" value="P:protein desumoylation"/>
    <property type="evidence" value="ECO:0007669"/>
    <property type="project" value="TreeGrafter"/>
</dbReference>
<feature type="domain" description="Ubiquitin-like protease family profile" evidence="6">
    <location>
        <begin position="98"/>
        <end position="293"/>
    </location>
</feature>
<reference evidence="8" key="1">
    <citation type="journal article" date="2016" name="Nat. Commun.">
        <title>The Gonium pectorale genome demonstrates co-option of cell cycle regulation during the evolution of multicellularity.</title>
        <authorList>
            <person name="Hanschen E.R."/>
            <person name="Marriage T.N."/>
            <person name="Ferris P.J."/>
            <person name="Hamaji T."/>
            <person name="Toyoda A."/>
            <person name="Fujiyama A."/>
            <person name="Neme R."/>
            <person name="Noguchi H."/>
            <person name="Minakuchi Y."/>
            <person name="Suzuki M."/>
            <person name="Kawai-Toyooka H."/>
            <person name="Smith D.R."/>
            <person name="Sparks H."/>
            <person name="Anderson J."/>
            <person name="Bakaric R."/>
            <person name="Luria V."/>
            <person name="Karger A."/>
            <person name="Kirschner M.W."/>
            <person name="Durand P.M."/>
            <person name="Michod R.E."/>
            <person name="Nozaki H."/>
            <person name="Olson B.J."/>
        </authorList>
    </citation>
    <scope>NUCLEOTIDE SEQUENCE [LARGE SCALE GENOMIC DNA]</scope>
    <source>
        <strain evidence="8">NIES-2863</strain>
    </source>
</reference>
<feature type="compositionally biased region" description="Pro residues" evidence="5">
    <location>
        <begin position="140"/>
        <end position="150"/>
    </location>
</feature>
<organism evidence="7 8">
    <name type="scientific">Gonium pectorale</name>
    <name type="common">Green alga</name>
    <dbReference type="NCBI Taxonomy" id="33097"/>
    <lineage>
        <taxon>Eukaryota</taxon>
        <taxon>Viridiplantae</taxon>
        <taxon>Chlorophyta</taxon>
        <taxon>core chlorophytes</taxon>
        <taxon>Chlorophyceae</taxon>
        <taxon>CS clade</taxon>
        <taxon>Chlamydomonadales</taxon>
        <taxon>Volvocaceae</taxon>
        <taxon>Gonium</taxon>
    </lineage>
</organism>